<sequence>MKVLLLHNYYCTTAPSGENEVFDTERKILKTSTPWDVTEIVRYNDDITDWSGCRKLGIGIRATWNAAAVGEVRATIQNAAPNILHVHNTFPQFSPAVFLAARGTPTATVLTVHNSRMFCANGLCFRDGAPCMRCIDEHSVRSALRFRCYRSSLASTAPVASMIAVHRALGTWCRHVDAFIALSEFQRDLLVRGGLPADRIHVKPNCYPNAPQPLPWDAREPKAIFVGRLTSEKGVQVLLSAWKQMREKAPRLEVIGSGRELCSLMRDAEEAKLPITFLGQLSFDDVQDRIRKSRLLVVPSLSFEGFPMVIREAFAHGVPVVASQIGSIASIIQDGENGLLVRPGDAAELANIIEQLWGDDKRAQSLGACGRISFERSYTEAAHLRITSRVYAMAMEHRRARQASQGKANSVSAAKVH</sequence>
<reference evidence="2 3" key="1">
    <citation type="submission" date="2020-10" db="EMBL/GenBank/DDBJ databases">
        <title>Complete genome sequence of Paludibaculum fermentans P105T, a facultatively anaerobic acidobacterium capable of dissimilatory Fe(III) reduction.</title>
        <authorList>
            <person name="Dedysh S.N."/>
            <person name="Beletsky A.V."/>
            <person name="Kulichevskaya I.S."/>
            <person name="Mardanov A.V."/>
            <person name="Ravin N.V."/>
        </authorList>
    </citation>
    <scope>NUCLEOTIDE SEQUENCE [LARGE SCALE GENOMIC DNA]</scope>
    <source>
        <strain evidence="2 3">P105</strain>
    </source>
</reference>
<dbReference type="RefSeq" id="WP_194447924.1">
    <property type="nucleotide sequence ID" value="NZ_CP063849.1"/>
</dbReference>
<protein>
    <submittedName>
        <fullName evidence="2">Glycosyltransferase family 4 protein</fullName>
    </submittedName>
</protein>
<evidence type="ECO:0000259" key="1">
    <source>
        <dbReference type="Pfam" id="PF13579"/>
    </source>
</evidence>
<evidence type="ECO:0000313" key="2">
    <source>
        <dbReference type="EMBL" id="QOY86255.1"/>
    </source>
</evidence>
<dbReference type="CDD" id="cd03801">
    <property type="entry name" value="GT4_PimA-like"/>
    <property type="match status" value="1"/>
</dbReference>
<dbReference type="PANTHER" id="PTHR12526">
    <property type="entry name" value="GLYCOSYLTRANSFERASE"/>
    <property type="match status" value="1"/>
</dbReference>
<accession>A0A7S7NMC1</accession>
<evidence type="ECO:0000313" key="3">
    <source>
        <dbReference type="Proteomes" id="UP000593892"/>
    </source>
</evidence>
<dbReference type="Proteomes" id="UP000593892">
    <property type="component" value="Chromosome"/>
</dbReference>
<dbReference type="EMBL" id="CP063849">
    <property type="protein sequence ID" value="QOY86255.1"/>
    <property type="molecule type" value="Genomic_DNA"/>
</dbReference>
<dbReference type="InterPro" id="IPR028098">
    <property type="entry name" value="Glyco_trans_4-like_N"/>
</dbReference>
<dbReference type="SUPFAM" id="SSF53756">
    <property type="entry name" value="UDP-Glycosyltransferase/glycogen phosphorylase"/>
    <property type="match status" value="1"/>
</dbReference>
<dbReference type="KEGG" id="pfer:IRI77_26060"/>
<dbReference type="Pfam" id="PF13579">
    <property type="entry name" value="Glyco_trans_4_4"/>
    <property type="match status" value="1"/>
</dbReference>
<feature type="domain" description="Glycosyltransferase subfamily 4-like N-terminal" evidence="1">
    <location>
        <begin position="52"/>
        <end position="205"/>
    </location>
</feature>
<name>A0A7S7NMC1_PALFE</name>
<dbReference type="Gene3D" id="3.40.50.2000">
    <property type="entry name" value="Glycogen Phosphorylase B"/>
    <property type="match status" value="2"/>
</dbReference>
<dbReference type="Pfam" id="PF13692">
    <property type="entry name" value="Glyco_trans_1_4"/>
    <property type="match status" value="1"/>
</dbReference>
<dbReference type="GO" id="GO:0016757">
    <property type="term" value="F:glycosyltransferase activity"/>
    <property type="evidence" value="ECO:0007669"/>
    <property type="project" value="UniProtKB-ARBA"/>
</dbReference>
<keyword evidence="3" id="KW-1185">Reference proteome</keyword>
<dbReference type="PANTHER" id="PTHR12526:SF637">
    <property type="entry name" value="GLYCOSYLTRANSFERASE EPSF-RELATED"/>
    <property type="match status" value="1"/>
</dbReference>
<dbReference type="AlphaFoldDB" id="A0A7S7NMC1"/>
<organism evidence="2 3">
    <name type="scientific">Paludibaculum fermentans</name>
    <dbReference type="NCBI Taxonomy" id="1473598"/>
    <lineage>
        <taxon>Bacteria</taxon>
        <taxon>Pseudomonadati</taxon>
        <taxon>Acidobacteriota</taxon>
        <taxon>Terriglobia</taxon>
        <taxon>Bryobacterales</taxon>
        <taxon>Bryobacteraceae</taxon>
        <taxon>Paludibaculum</taxon>
    </lineage>
</organism>
<keyword evidence="2" id="KW-0808">Transferase</keyword>
<gene>
    <name evidence="2" type="ORF">IRI77_26060</name>
</gene>
<proteinExistence type="predicted"/>